<dbReference type="SUPFAM" id="SSF53955">
    <property type="entry name" value="Lysozyme-like"/>
    <property type="match status" value="1"/>
</dbReference>
<evidence type="ECO:0000256" key="13">
    <source>
        <dbReference type="ARBA" id="ARBA00023268"/>
    </source>
</evidence>
<dbReference type="GO" id="GO:0071555">
    <property type="term" value="P:cell wall organization"/>
    <property type="evidence" value="ECO:0007669"/>
    <property type="project" value="UniProtKB-KW"/>
</dbReference>
<dbReference type="Gene3D" id="3.40.710.10">
    <property type="entry name" value="DD-peptidase/beta-lactamase superfamily"/>
    <property type="match status" value="1"/>
</dbReference>
<dbReference type="Pfam" id="PF00912">
    <property type="entry name" value="Transgly"/>
    <property type="match status" value="1"/>
</dbReference>
<dbReference type="GO" id="GO:0030288">
    <property type="term" value="C:outer membrane-bounded periplasmic space"/>
    <property type="evidence" value="ECO:0007669"/>
    <property type="project" value="TreeGrafter"/>
</dbReference>
<dbReference type="Proteomes" id="UP000704960">
    <property type="component" value="Unassembled WGS sequence"/>
</dbReference>
<organism evidence="19 20">
    <name type="scientific">Candidatus Sungiibacteriota bacterium</name>
    <dbReference type="NCBI Taxonomy" id="2750080"/>
    <lineage>
        <taxon>Bacteria</taxon>
        <taxon>Candidatus Sungiibacteriota</taxon>
    </lineage>
</organism>
<evidence type="ECO:0000313" key="19">
    <source>
        <dbReference type="EMBL" id="MBI4132144.1"/>
    </source>
</evidence>
<comment type="catalytic activity">
    <reaction evidence="16">
        <text>[GlcNAc-(1-&gt;4)-Mur2Ac(oyl-L-Ala-gamma-D-Glu-L-Lys-D-Ala-D-Ala)](n)-di-trans,octa-cis-undecaprenyl diphosphate + beta-D-GlcNAc-(1-&gt;4)-Mur2Ac(oyl-L-Ala-gamma-D-Glu-L-Lys-D-Ala-D-Ala)-di-trans,octa-cis-undecaprenyl diphosphate = [GlcNAc-(1-&gt;4)-Mur2Ac(oyl-L-Ala-gamma-D-Glu-L-Lys-D-Ala-D-Ala)](n+1)-di-trans,octa-cis-undecaprenyl diphosphate + di-trans,octa-cis-undecaprenyl diphosphate + H(+)</text>
        <dbReference type="Rhea" id="RHEA:23708"/>
        <dbReference type="Rhea" id="RHEA-COMP:9602"/>
        <dbReference type="Rhea" id="RHEA-COMP:9603"/>
        <dbReference type="ChEBI" id="CHEBI:15378"/>
        <dbReference type="ChEBI" id="CHEBI:58405"/>
        <dbReference type="ChEBI" id="CHEBI:60033"/>
        <dbReference type="ChEBI" id="CHEBI:78435"/>
        <dbReference type="EC" id="2.4.99.28"/>
    </reaction>
</comment>
<gene>
    <name evidence="19" type="ORF">HY474_00760</name>
</gene>
<evidence type="ECO:0000256" key="6">
    <source>
        <dbReference type="ARBA" id="ARBA00022670"/>
    </source>
</evidence>
<dbReference type="SUPFAM" id="SSF56601">
    <property type="entry name" value="beta-lactamase/transpeptidase-like"/>
    <property type="match status" value="1"/>
</dbReference>
<protein>
    <submittedName>
        <fullName evidence="19">Transglycosylase domain-containing protein</fullName>
    </submittedName>
</protein>
<dbReference type="GO" id="GO:0008955">
    <property type="term" value="F:peptidoglycan glycosyltransferase activity"/>
    <property type="evidence" value="ECO:0007669"/>
    <property type="project" value="UniProtKB-EC"/>
</dbReference>
<comment type="similarity">
    <text evidence="2">In the C-terminal section; belongs to the transpeptidase family.</text>
</comment>
<evidence type="ECO:0000256" key="1">
    <source>
        <dbReference type="ARBA" id="ARBA00004236"/>
    </source>
</evidence>
<sequence>MRDFSKHPRRPRTTTLRRLFRLAVFVFIFGAAGAGAFAALTLRSLPSPDEFFARRVVQSTKIYDRSGSVLLYEVRGEERRTVVPFGEIPAAVKNATVAAEDANFYRHAGVDLRGILRAFLTDLITRDFRQGGSTITQQLVKNALLGRERTITRKLREAVYAIALESRLPKDDILNLYLNQIPYGSNAYGVEAAAQIYFGKHARDLTLRESSLLAALPVAPSYYSPYGPHRDELLRRADYILGRMAELGYVSASESAAARSDKLALLPAAKNIRAPHFVMLVRDYLAARYGEEEVESGGLVVTTTLDWGLQEKAEEIVRDYAEQNERTIKSANMALVALDPKTGQILALVGSRGWTSAGLEDPLPAGCTPGKNCRLDPYVNAAISLRQPGSAFKPFVYATAFAKGLQPETALFDVPTEFNPACPADGSGVAPPCYHPGNYDESFRGPVTLRQALAQSLNVPSVKVLYLAGINDSIATAQAAGITTLTAPDRYGLSLVLGGAEVKLLELTSAYGVLAADGVKNAPTPVLAVKDASGQTLEEFKGQAQPAVDPEIARLVSDVLSDNEARIPLFQPRSSLYFEGRRVAAKTGTTQDFRDAWTVGYTPAIVVGVWAGNNDNSEIRQKGSGVLAAAPAWHAFMEFALAAFPPEELPIPAPRDVTKPVLAGVWQGDSVIAVDSVSGKRATDLTPPETRRLVGFGTPHDPLYWIDRADITGPPPADPSSDPQYRNWEAAFGRWLASSGFQPRNPSSAPAGTDDVHIPEKRPRLTVEKKSQSADALTLEVAVDAPFGLREVSLLSGERVLESRRQPSSPLYFSLPLSGTAAPSGAVEVRAYDLVGNIGSAIVPLP</sequence>
<proteinExistence type="inferred from homology"/>
<keyword evidence="5" id="KW-0121">Carboxypeptidase</keyword>
<evidence type="ECO:0000256" key="12">
    <source>
        <dbReference type="ARBA" id="ARBA00023136"/>
    </source>
</evidence>
<dbReference type="GO" id="GO:0009002">
    <property type="term" value="F:serine-type D-Ala-D-Ala carboxypeptidase activity"/>
    <property type="evidence" value="ECO:0007669"/>
    <property type="project" value="UniProtKB-EC"/>
</dbReference>
<evidence type="ECO:0000313" key="20">
    <source>
        <dbReference type="Proteomes" id="UP000704960"/>
    </source>
</evidence>
<feature type="domain" description="Penicillin-binding protein transpeptidase" evidence="17">
    <location>
        <begin position="333"/>
        <end position="620"/>
    </location>
</feature>
<keyword evidence="7" id="KW-0328">Glycosyltransferase</keyword>
<keyword evidence="11" id="KW-0573">Peptidoglycan synthesis</keyword>
<dbReference type="GO" id="GO:0008360">
    <property type="term" value="P:regulation of cell shape"/>
    <property type="evidence" value="ECO:0007669"/>
    <property type="project" value="UniProtKB-KW"/>
</dbReference>
<dbReference type="EMBL" id="JACQMJ010000004">
    <property type="protein sequence ID" value="MBI4132144.1"/>
    <property type="molecule type" value="Genomic_DNA"/>
</dbReference>
<keyword evidence="13" id="KW-0511">Multifunctional enzyme</keyword>
<keyword evidence="10" id="KW-0133">Cell shape</keyword>
<keyword evidence="12" id="KW-0472">Membrane</keyword>
<keyword evidence="14" id="KW-0961">Cell wall biogenesis/degradation</keyword>
<evidence type="ECO:0000259" key="17">
    <source>
        <dbReference type="Pfam" id="PF00905"/>
    </source>
</evidence>
<comment type="caution">
    <text evidence="19">The sequence shown here is derived from an EMBL/GenBank/DDBJ whole genome shotgun (WGS) entry which is preliminary data.</text>
</comment>
<evidence type="ECO:0000256" key="7">
    <source>
        <dbReference type="ARBA" id="ARBA00022676"/>
    </source>
</evidence>
<name>A0A932YXR8_9BACT</name>
<evidence type="ECO:0000256" key="14">
    <source>
        <dbReference type="ARBA" id="ARBA00023316"/>
    </source>
</evidence>
<evidence type="ECO:0000256" key="5">
    <source>
        <dbReference type="ARBA" id="ARBA00022645"/>
    </source>
</evidence>
<dbReference type="PANTHER" id="PTHR32282">
    <property type="entry name" value="BINDING PROTEIN TRANSPEPTIDASE, PUTATIVE-RELATED"/>
    <property type="match status" value="1"/>
</dbReference>
<comment type="similarity">
    <text evidence="3">In the N-terminal section; belongs to the glycosyltransferase 51 family.</text>
</comment>
<evidence type="ECO:0000256" key="3">
    <source>
        <dbReference type="ARBA" id="ARBA00007739"/>
    </source>
</evidence>
<dbReference type="InterPro" id="IPR036950">
    <property type="entry name" value="PBP_transglycosylase"/>
</dbReference>
<dbReference type="InterPro" id="IPR050396">
    <property type="entry name" value="Glycosyltr_51/Transpeptidase"/>
</dbReference>
<evidence type="ECO:0000256" key="8">
    <source>
        <dbReference type="ARBA" id="ARBA00022679"/>
    </source>
</evidence>
<dbReference type="Gene3D" id="1.10.3810.10">
    <property type="entry name" value="Biosynthetic peptidoglycan transglycosylase-like"/>
    <property type="match status" value="1"/>
</dbReference>
<dbReference type="InterPro" id="IPR001264">
    <property type="entry name" value="Glyco_trans_51"/>
</dbReference>
<keyword evidence="8" id="KW-0808">Transferase</keyword>
<evidence type="ECO:0000256" key="10">
    <source>
        <dbReference type="ARBA" id="ARBA00022960"/>
    </source>
</evidence>
<dbReference type="PANTHER" id="PTHR32282:SF11">
    <property type="entry name" value="PENICILLIN-BINDING PROTEIN 1B"/>
    <property type="match status" value="1"/>
</dbReference>
<dbReference type="InterPro" id="IPR001460">
    <property type="entry name" value="PCN-bd_Tpept"/>
</dbReference>
<dbReference type="GO" id="GO:0005886">
    <property type="term" value="C:plasma membrane"/>
    <property type="evidence" value="ECO:0007669"/>
    <property type="project" value="UniProtKB-SubCell"/>
</dbReference>
<evidence type="ECO:0000256" key="15">
    <source>
        <dbReference type="ARBA" id="ARBA00034000"/>
    </source>
</evidence>
<evidence type="ECO:0000256" key="9">
    <source>
        <dbReference type="ARBA" id="ARBA00022801"/>
    </source>
</evidence>
<keyword evidence="9" id="KW-0378">Hydrolase</keyword>
<dbReference type="GO" id="GO:0006508">
    <property type="term" value="P:proteolysis"/>
    <property type="evidence" value="ECO:0007669"/>
    <property type="project" value="UniProtKB-KW"/>
</dbReference>
<comment type="subcellular location">
    <subcellularLocation>
        <location evidence="1">Cell membrane</location>
    </subcellularLocation>
</comment>
<dbReference type="InterPro" id="IPR023346">
    <property type="entry name" value="Lysozyme-like_dom_sf"/>
</dbReference>
<evidence type="ECO:0000256" key="2">
    <source>
        <dbReference type="ARBA" id="ARBA00007090"/>
    </source>
</evidence>
<comment type="catalytic activity">
    <reaction evidence="15">
        <text>Preferential cleavage: (Ac)2-L-Lys-D-Ala-|-D-Ala. Also transpeptidation of peptidyl-alanyl moieties that are N-acyl substituents of D-alanine.</text>
        <dbReference type="EC" id="3.4.16.4"/>
    </reaction>
</comment>
<feature type="domain" description="Glycosyl transferase family 51" evidence="18">
    <location>
        <begin position="71"/>
        <end position="244"/>
    </location>
</feature>
<dbReference type="GO" id="GO:0009252">
    <property type="term" value="P:peptidoglycan biosynthetic process"/>
    <property type="evidence" value="ECO:0007669"/>
    <property type="project" value="UniProtKB-KW"/>
</dbReference>
<keyword evidence="4" id="KW-1003">Cell membrane</keyword>
<evidence type="ECO:0000256" key="4">
    <source>
        <dbReference type="ARBA" id="ARBA00022475"/>
    </source>
</evidence>
<dbReference type="InterPro" id="IPR012338">
    <property type="entry name" value="Beta-lactam/transpept-like"/>
</dbReference>
<evidence type="ECO:0000256" key="11">
    <source>
        <dbReference type="ARBA" id="ARBA00022984"/>
    </source>
</evidence>
<dbReference type="FunFam" id="1.10.3810.10:FF:000001">
    <property type="entry name" value="Penicillin-binding protein 1A"/>
    <property type="match status" value="1"/>
</dbReference>
<accession>A0A932YXR8</accession>
<evidence type="ECO:0000259" key="18">
    <source>
        <dbReference type="Pfam" id="PF00912"/>
    </source>
</evidence>
<dbReference type="GO" id="GO:0008658">
    <property type="term" value="F:penicillin binding"/>
    <property type="evidence" value="ECO:0007669"/>
    <property type="project" value="InterPro"/>
</dbReference>
<dbReference type="Pfam" id="PF00905">
    <property type="entry name" value="Transpeptidase"/>
    <property type="match status" value="1"/>
</dbReference>
<dbReference type="AlphaFoldDB" id="A0A932YXR8"/>
<evidence type="ECO:0000256" key="16">
    <source>
        <dbReference type="ARBA" id="ARBA00049902"/>
    </source>
</evidence>
<keyword evidence="6" id="KW-0645">Protease</keyword>
<reference evidence="19" key="1">
    <citation type="submission" date="2020-07" db="EMBL/GenBank/DDBJ databases">
        <title>Huge and variable diversity of episymbiotic CPR bacteria and DPANN archaea in groundwater ecosystems.</title>
        <authorList>
            <person name="He C.Y."/>
            <person name="Keren R."/>
            <person name="Whittaker M."/>
            <person name="Farag I.F."/>
            <person name="Doudna J."/>
            <person name="Cate J.H.D."/>
            <person name="Banfield J.F."/>
        </authorList>
    </citation>
    <scope>NUCLEOTIDE SEQUENCE</scope>
    <source>
        <strain evidence="19">NC_groundwater_1226_Ag_S-0.1um_59_124</strain>
    </source>
</reference>